<keyword evidence="1" id="KW-0812">Transmembrane</keyword>
<feature type="transmembrane region" description="Helical" evidence="1">
    <location>
        <begin position="89"/>
        <end position="109"/>
    </location>
</feature>
<comment type="caution">
    <text evidence="3">The sequence shown here is derived from an EMBL/GenBank/DDBJ whole genome shotgun (WGS) entry which is preliminary data.</text>
</comment>
<gene>
    <name evidence="3" type="ORF">H9701_06240</name>
</gene>
<proteinExistence type="predicted"/>
<evidence type="ECO:0000313" key="3">
    <source>
        <dbReference type="EMBL" id="HJC41135.1"/>
    </source>
</evidence>
<organism evidence="3 4">
    <name type="scientific">Candidatus Intestinimonas pullistercoris</name>
    <dbReference type="NCBI Taxonomy" id="2838623"/>
    <lineage>
        <taxon>Bacteria</taxon>
        <taxon>Bacillati</taxon>
        <taxon>Bacillota</taxon>
        <taxon>Clostridia</taxon>
        <taxon>Eubacteriales</taxon>
        <taxon>Intestinimonas</taxon>
    </lineage>
</organism>
<feature type="domain" description="DUF4367" evidence="2">
    <location>
        <begin position="310"/>
        <end position="423"/>
    </location>
</feature>
<protein>
    <recommendedName>
        <fullName evidence="2">DUF4367 domain-containing protein</fullName>
    </recommendedName>
</protein>
<name>A0A9D2P1F4_9FIRM</name>
<keyword evidence="1" id="KW-1133">Transmembrane helix</keyword>
<dbReference type="AlphaFoldDB" id="A0A9D2P1F4"/>
<evidence type="ECO:0000259" key="2">
    <source>
        <dbReference type="Pfam" id="PF14285"/>
    </source>
</evidence>
<accession>A0A9D2P1F4</accession>
<dbReference type="Proteomes" id="UP000823882">
    <property type="component" value="Unassembled WGS sequence"/>
</dbReference>
<dbReference type="EMBL" id="DWWJ01000108">
    <property type="protein sequence ID" value="HJC41135.1"/>
    <property type="molecule type" value="Genomic_DNA"/>
</dbReference>
<reference evidence="3" key="1">
    <citation type="journal article" date="2021" name="PeerJ">
        <title>Extensive microbial diversity within the chicken gut microbiome revealed by metagenomics and culture.</title>
        <authorList>
            <person name="Gilroy R."/>
            <person name="Ravi A."/>
            <person name="Getino M."/>
            <person name="Pursley I."/>
            <person name="Horton D.L."/>
            <person name="Alikhan N.F."/>
            <person name="Baker D."/>
            <person name="Gharbi K."/>
            <person name="Hall N."/>
            <person name="Watson M."/>
            <person name="Adriaenssens E.M."/>
            <person name="Foster-Nyarko E."/>
            <person name="Jarju S."/>
            <person name="Secka A."/>
            <person name="Antonio M."/>
            <person name="Oren A."/>
            <person name="Chaudhuri R.R."/>
            <person name="La Ragione R."/>
            <person name="Hildebrand F."/>
            <person name="Pallen M.J."/>
        </authorList>
    </citation>
    <scope>NUCLEOTIDE SEQUENCE</scope>
    <source>
        <strain evidence="3">CHK186-1790</strain>
    </source>
</reference>
<sequence>MDKEQLTSLEPEALVEALSDWLDQTEEADFDPDVPSACLDALEEKVPDLPPFDAAAAEAAFRARHRDIFPQEVSPERRPFRLRRGLRRFAALAAAAVLCVALAGQGAGLDLFGSLARWSKGEFLLTTGQDLEGQEGYTDNIWEDSYSNGQAALDAYGVEEPMFPTWNPAWEGEDFPGLEVTVTQEADGTVLFVEDHRTSSGRGYTFEVRQRESAQAAQADVETQDALAYDFDGRTYYIRADGPGQYTITWSADRWSGRIYGDMDLPSAKHFARSVTQRDKYCYEPPDMSVPPEYETIQEAMEAVGIDTAYAPEWLPEGFVPVASDIYRSEHRDYRTAHLFCTDVEGERNLSLTFSLSSDPTATGSTVYPKDDTPVVEFQQGGVTFYIISNLEWKTVAWTDGGLSGSIGGGLTEEECRQIVASIPRYAQ</sequence>
<reference evidence="3" key="2">
    <citation type="submission" date="2021-04" db="EMBL/GenBank/DDBJ databases">
        <authorList>
            <person name="Gilroy R."/>
        </authorList>
    </citation>
    <scope>NUCLEOTIDE SEQUENCE</scope>
    <source>
        <strain evidence="3">CHK186-1790</strain>
    </source>
</reference>
<evidence type="ECO:0000256" key="1">
    <source>
        <dbReference type="SAM" id="Phobius"/>
    </source>
</evidence>
<dbReference type="InterPro" id="IPR025377">
    <property type="entry name" value="DUF4367"/>
</dbReference>
<evidence type="ECO:0000313" key="4">
    <source>
        <dbReference type="Proteomes" id="UP000823882"/>
    </source>
</evidence>
<dbReference type="Pfam" id="PF14285">
    <property type="entry name" value="DUF4367"/>
    <property type="match status" value="1"/>
</dbReference>
<keyword evidence="1" id="KW-0472">Membrane</keyword>